<reference evidence="1" key="1">
    <citation type="submission" date="2024-09" db="EMBL/GenBank/DDBJ databases">
        <authorList>
            <person name="Liu J."/>
        </authorList>
    </citation>
    <scope>NUCLEOTIDE SEQUENCE</scope>
    <source>
        <strain evidence="1">NBU2967</strain>
    </source>
</reference>
<keyword evidence="1" id="KW-0378">Hydrolase</keyword>
<organism evidence="1 2">
    <name type="scientific">Meishania litoralis</name>
    <dbReference type="NCBI Taxonomy" id="3434685"/>
    <lineage>
        <taxon>Bacteria</taxon>
        <taxon>Pseudomonadati</taxon>
        <taxon>Bacteroidota</taxon>
        <taxon>Flavobacteriia</taxon>
        <taxon>Flavobacteriales</taxon>
        <taxon>Flavobacteriaceae</taxon>
        <taxon>Meishania</taxon>
    </lineage>
</organism>
<evidence type="ECO:0000313" key="2">
    <source>
        <dbReference type="Proteomes" id="UP001595191"/>
    </source>
</evidence>
<proteinExistence type="predicted"/>
<evidence type="ECO:0000313" key="1">
    <source>
        <dbReference type="EMBL" id="MFH6604217.1"/>
    </source>
</evidence>
<accession>A0ACC7LQC2</accession>
<gene>
    <name evidence="1" type="ORF">ACEZ3G_12065</name>
</gene>
<sequence>MPVKILMVCLGNICRSPLAEGILQSKVDPKKVIVESAGTGSWHIGNRPDERSIAVGLKHGIDIRYQRCRQFTKVDFDRFDFIYTMDKSNYSRVLTLADTKEKEMKVKLILDEIAIDVNEVPDPYYGGENGFEEVYQMLDLACDAIAKNLKTGNNA</sequence>
<dbReference type="EC" id="3.1.3.48" evidence="1"/>
<comment type="caution">
    <text evidence="1">The sequence shown here is derived from an EMBL/GenBank/DDBJ whole genome shotgun (WGS) entry which is preliminary data.</text>
</comment>
<dbReference type="EMBL" id="JBHFPV010000002">
    <property type="protein sequence ID" value="MFH6604217.1"/>
    <property type="molecule type" value="Genomic_DNA"/>
</dbReference>
<keyword evidence="2" id="KW-1185">Reference proteome</keyword>
<dbReference type="Proteomes" id="UP001595191">
    <property type="component" value="Unassembled WGS sequence"/>
</dbReference>
<protein>
    <submittedName>
        <fullName evidence="1">Low molecular weight protein-tyrosine-phosphatase</fullName>
        <ecNumber evidence="1">3.1.3.48</ecNumber>
    </submittedName>
</protein>
<name>A0ACC7LQC2_9FLAO</name>